<dbReference type="InterPro" id="IPR011701">
    <property type="entry name" value="MFS"/>
</dbReference>
<dbReference type="Proteomes" id="UP000053647">
    <property type="component" value="Unassembled WGS sequence"/>
</dbReference>
<feature type="transmembrane region" description="Helical" evidence="5">
    <location>
        <begin position="30"/>
        <end position="53"/>
    </location>
</feature>
<dbReference type="HOGENOM" id="CLU_1763296_0_0_1"/>
<dbReference type="PROSITE" id="PS50850">
    <property type="entry name" value="MFS"/>
    <property type="match status" value="1"/>
</dbReference>
<keyword evidence="4 5" id="KW-0472">Membrane</keyword>
<dbReference type="Pfam" id="PF07690">
    <property type="entry name" value="MFS_1"/>
    <property type="match status" value="1"/>
</dbReference>
<proteinExistence type="predicted"/>
<evidence type="ECO:0000259" key="6">
    <source>
        <dbReference type="PROSITE" id="PS50850"/>
    </source>
</evidence>
<dbReference type="SUPFAM" id="SSF103473">
    <property type="entry name" value="MFS general substrate transporter"/>
    <property type="match status" value="1"/>
</dbReference>
<dbReference type="InterPro" id="IPR036259">
    <property type="entry name" value="MFS_trans_sf"/>
</dbReference>
<feature type="domain" description="Major facilitator superfamily (MFS) profile" evidence="6">
    <location>
        <begin position="31"/>
        <end position="150"/>
    </location>
</feature>
<evidence type="ECO:0000256" key="5">
    <source>
        <dbReference type="SAM" id="Phobius"/>
    </source>
</evidence>
<keyword evidence="8" id="KW-1185">Reference proteome</keyword>
<comment type="subcellular location">
    <subcellularLocation>
        <location evidence="1">Membrane</location>
        <topology evidence="1">Multi-pass membrane protein</topology>
    </subcellularLocation>
</comment>
<dbReference type="EMBL" id="KN820354">
    <property type="protein sequence ID" value="KIJ06383.1"/>
    <property type="molecule type" value="Genomic_DNA"/>
</dbReference>
<dbReference type="AlphaFoldDB" id="A0A0C9T4S0"/>
<keyword evidence="2 5" id="KW-0812">Transmembrane</keyword>
<dbReference type="Gene3D" id="1.20.1720.10">
    <property type="entry name" value="Multidrug resistance protein D"/>
    <property type="match status" value="1"/>
</dbReference>
<evidence type="ECO:0000256" key="2">
    <source>
        <dbReference type="ARBA" id="ARBA00022692"/>
    </source>
</evidence>
<evidence type="ECO:0000313" key="7">
    <source>
        <dbReference type="EMBL" id="KIJ06383.1"/>
    </source>
</evidence>
<feature type="transmembrane region" description="Helical" evidence="5">
    <location>
        <begin position="65"/>
        <end position="85"/>
    </location>
</feature>
<evidence type="ECO:0000256" key="3">
    <source>
        <dbReference type="ARBA" id="ARBA00022989"/>
    </source>
</evidence>
<keyword evidence="3 5" id="KW-1133">Transmembrane helix</keyword>
<dbReference type="OrthoDB" id="3066029at2759"/>
<reference evidence="7 8" key="1">
    <citation type="submission" date="2014-06" db="EMBL/GenBank/DDBJ databases">
        <authorList>
            <consortium name="DOE Joint Genome Institute"/>
            <person name="Kuo A."/>
            <person name="Kohler A."/>
            <person name="Nagy L.G."/>
            <person name="Floudas D."/>
            <person name="Copeland A."/>
            <person name="Barry K.W."/>
            <person name="Cichocki N."/>
            <person name="Veneault-Fourrey C."/>
            <person name="LaButti K."/>
            <person name="Lindquist E.A."/>
            <person name="Lipzen A."/>
            <person name="Lundell T."/>
            <person name="Morin E."/>
            <person name="Murat C."/>
            <person name="Sun H."/>
            <person name="Tunlid A."/>
            <person name="Henrissat B."/>
            <person name="Grigoriev I.V."/>
            <person name="Hibbett D.S."/>
            <person name="Martin F."/>
            <person name="Nordberg H.P."/>
            <person name="Cantor M.N."/>
            <person name="Hua S.X."/>
        </authorList>
    </citation>
    <scope>NUCLEOTIDE SEQUENCE [LARGE SCALE GENOMIC DNA]</scope>
    <source>
        <strain evidence="7 8">ATCC 200175</strain>
    </source>
</reference>
<gene>
    <name evidence="7" type="ORF">PAXINDRAFT_103391</name>
</gene>
<dbReference type="GO" id="GO:0005886">
    <property type="term" value="C:plasma membrane"/>
    <property type="evidence" value="ECO:0007669"/>
    <property type="project" value="TreeGrafter"/>
</dbReference>
<dbReference type="InterPro" id="IPR020846">
    <property type="entry name" value="MFS_dom"/>
</dbReference>
<feature type="non-terminal residue" evidence="7">
    <location>
        <position position="150"/>
    </location>
</feature>
<dbReference type="PANTHER" id="PTHR23502">
    <property type="entry name" value="MAJOR FACILITATOR SUPERFAMILY"/>
    <property type="match status" value="1"/>
</dbReference>
<evidence type="ECO:0000256" key="1">
    <source>
        <dbReference type="ARBA" id="ARBA00004141"/>
    </source>
</evidence>
<organism evidence="7 8">
    <name type="scientific">Paxillus involutus ATCC 200175</name>
    <dbReference type="NCBI Taxonomy" id="664439"/>
    <lineage>
        <taxon>Eukaryota</taxon>
        <taxon>Fungi</taxon>
        <taxon>Dikarya</taxon>
        <taxon>Basidiomycota</taxon>
        <taxon>Agaricomycotina</taxon>
        <taxon>Agaricomycetes</taxon>
        <taxon>Agaricomycetidae</taxon>
        <taxon>Boletales</taxon>
        <taxon>Paxilineae</taxon>
        <taxon>Paxillaceae</taxon>
        <taxon>Paxillus</taxon>
    </lineage>
</organism>
<reference evidence="8" key="2">
    <citation type="submission" date="2015-01" db="EMBL/GenBank/DDBJ databases">
        <title>Evolutionary Origins and Diversification of the Mycorrhizal Mutualists.</title>
        <authorList>
            <consortium name="DOE Joint Genome Institute"/>
            <consortium name="Mycorrhizal Genomics Consortium"/>
            <person name="Kohler A."/>
            <person name="Kuo A."/>
            <person name="Nagy L.G."/>
            <person name="Floudas D."/>
            <person name="Copeland A."/>
            <person name="Barry K.W."/>
            <person name="Cichocki N."/>
            <person name="Veneault-Fourrey C."/>
            <person name="LaButti K."/>
            <person name="Lindquist E.A."/>
            <person name="Lipzen A."/>
            <person name="Lundell T."/>
            <person name="Morin E."/>
            <person name="Murat C."/>
            <person name="Riley R."/>
            <person name="Ohm R."/>
            <person name="Sun H."/>
            <person name="Tunlid A."/>
            <person name="Henrissat B."/>
            <person name="Grigoriev I.V."/>
            <person name="Hibbett D.S."/>
            <person name="Martin F."/>
        </authorList>
    </citation>
    <scope>NUCLEOTIDE SEQUENCE [LARGE SCALE GENOMIC DNA]</scope>
    <source>
        <strain evidence="8">ATCC 200175</strain>
    </source>
</reference>
<name>A0A0C9T4S0_PAXIN</name>
<dbReference type="PANTHER" id="PTHR23502:SF64">
    <property type="entry name" value="TRANSPORTER, PUTATIVE (AFU_ORTHOLOGUE AFUA_3G11760)-RELATED"/>
    <property type="match status" value="1"/>
</dbReference>
<evidence type="ECO:0000313" key="8">
    <source>
        <dbReference type="Proteomes" id="UP000053647"/>
    </source>
</evidence>
<evidence type="ECO:0000256" key="4">
    <source>
        <dbReference type="ARBA" id="ARBA00023136"/>
    </source>
</evidence>
<feature type="transmembrane region" description="Helical" evidence="5">
    <location>
        <begin position="97"/>
        <end position="124"/>
    </location>
</feature>
<protein>
    <recommendedName>
        <fullName evidence="6">Major facilitator superfamily (MFS) profile domain-containing protein</fullName>
    </recommendedName>
</protein>
<sequence>MTTEESSLFDESLVAGGSPGRVFTSAQKKYILFVVSIAGLLPMVVSATFVPTIPQVSKDLQSTDAAVSLAVSLSVFATAIGPLCWASYSSVYGRRLIYLFGTPVFCIGSLGVATSSSLFPFLFWRFVQTFGCSGGQAIGAGVIGDIFELE</sequence>
<accession>A0A0C9T4S0</accession>
<dbReference type="GO" id="GO:0022857">
    <property type="term" value="F:transmembrane transporter activity"/>
    <property type="evidence" value="ECO:0007669"/>
    <property type="project" value="InterPro"/>
</dbReference>